<dbReference type="GO" id="GO:0016787">
    <property type="term" value="F:hydrolase activity"/>
    <property type="evidence" value="ECO:0007669"/>
    <property type="project" value="UniProtKB-KW"/>
</dbReference>
<dbReference type="PANTHER" id="PTHR42693:SF53">
    <property type="entry name" value="ENDO-4-O-SULFATASE"/>
    <property type="match status" value="1"/>
</dbReference>
<comment type="caution">
    <text evidence="8">The sequence shown here is derived from an EMBL/GenBank/DDBJ whole genome shotgun (WGS) entry which is preliminary data.</text>
</comment>
<keyword evidence="9" id="KW-1185">Reference proteome</keyword>
<organism evidence="8 9">
    <name type="scientific">Alistipes intestinihominis</name>
    <dbReference type="NCBI Taxonomy" id="3133172"/>
    <lineage>
        <taxon>Bacteria</taxon>
        <taxon>Pseudomonadati</taxon>
        <taxon>Bacteroidota</taxon>
        <taxon>Bacteroidia</taxon>
        <taxon>Bacteroidales</taxon>
        <taxon>Rikenellaceae</taxon>
        <taxon>Alistipes</taxon>
    </lineage>
</organism>
<evidence type="ECO:0000256" key="2">
    <source>
        <dbReference type="ARBA" id="ARBA00022723"/>
    </source>
</evidence>
<dbReference type="InterPro" id="IPR050738">
    <property type="entry name" value="Sulfatase"/>
</dbReference>
<evidence type="ECO:0000256" key="1">
    <source>
        <dbReference type="ARBA" id="ARBA00008779"/>
    </source>
</evidence>
<dbReference type="SUPFAM" id="SSF53649">
    <property type="entry name" value="Alkaline phosphatase-like"/>
    <property type="match status" value="1"/>
</dbReference>
<proteinExistence type="inferred from homology"/>
<feature type="chain" id="PRO_5045295299" evidence="6">
    <location>
        <begin position="22"/>
        <end position="583"/>
    </location>
</feature>
<evidence type="ECO:0000256" key="6">
    <source>
        <dbReference type="SAM" id="SignalP"/>
    </source>
</evidence>
<dbReference type="PANTHER" id="PTHR42693">
    <property type="entry name" value="ARYLSULFATASE FAMILY MEMBER"/>
    <property type="match status" value="1"/>
</dbReference>
<evidence type="ECO:0000256" key="5">
    <source>
        <dbReference type="SAM" id="MobiDB-lite"/>
    </source>
</evidence>
<dbReference type="CDD" id="cd16025">
    <property type="entry name" value="PAS_like"/>
    <property type="match status" value="1"/>
</dbReference>
<reference evidence="8 9" key="1">
    <citation type="submission" date="2024-03" db="EMBL/GenBank/DDBJ databases">
        <title>Human intestinal bacterial collection.</title>
        <authorList>
            <person name="Pauvert C."/>
            <person name="Hitch T.C.A."/>
            <person name="Clavel T."/>
        </authorList>
    </citation>
    <scope>NUCLEOTIDE SEQUENCE [LARGE SCALE GENOMIC DNA]</scope>
    <source>
        <strain evidence="8 9">CLA-KB-H122</strain>
    </source>
</reference>
<name>A0ABV1GT09_9BACT</name>
<sequence>MKKPILLTALGAAACAAPAAAREQPNILVILADDMGYSDIGCYGGLIRTPNLDSLAAHGLRYTQFYNTARSCPSRASLLTGLHPHQTGIGHMAKKQHGEEGYRGDLNDRCVTIAEVLRTAGYATYAVGKWHVTNQLSPSGAKDNWPLQRGFDHFYGTIMGGGSYYDPATLCRGNDYITPENDPAYRPETFYYTDAIADNALQFLATHHDRQAGKPFFMYMAFTAAHWPMQVPEEEAASYHGVFDKGWDELRREKYHRMRQSGLLDPSWALSTDETVVPWRTVQNKDFEIRCMEVYAGIVSRMDRNIGRVVEWLRRQGMLDNTIILFLQDNGGCAEGMERQRPPFKVRVPQGETLAPMAPDELQTLLIPFKTRDGRPMRRGQVEAGGADTYVAYGKGWAHLSDTPFREYKHWVHEGGIATPLIVHWPAGITARGELRKTPGQLPDIMATCVDLAGAHYPESYGDKTITPCEGTSLAGSFEDDTMPERDLFWEHEGNRAVRSGRWKLVYKASKGRKQDIPLSAWELYDLKTDRTECRDIAAERPRLVLELARKWEAFAERCQVKPWPTTSKTPAKKQTLKISEHE</sequence>
<feature type="domain" description="Sulfatase N-terminal" evidence="7">
    <location>
        <begin position="25"/>
        <end position="455"/>
    </location>
</feature>
<dbReference type="EC" id="3.1.6.-" evidence="8"/>
<dbReference type="Gene3D" id="3.30.1120.10">
    <property type="match status" value="1"/>
</dbReference>
<dbReference type="Proteomes" id="UP001460202">
    <property type="component" value="Unassembled WGS sequence"/>
</dbReference>
<keyword evidence="4" id="KW-0106">Calcium</keyword>
<evidence type="ECO:0000313" key="9">
    <source>
        <dbReference type="Proteomes" id="UP001460202"/>
    </source>
</evidence>
<dbReference type="InterPro" id="IPR000917">
    <property type="entry name" value="Sulfatase_N"/>
</dbReference>
<dbReference type="Gene3D" id="3.40.720.10">
    <property type="entry name" value="Alkaline Phosphatase, subunit A"/>
    <property type="match status" value="1"/>
</dbReference>
<dbReference type="Pfam" id="PF00884">
    <property type="entry name" value="Sulfatase"/>
    <property type="match status" value="1"/>
</dbReference>
<keyword evidence="3 8" id="KW-0378">Hydrolase</keyword>
<dbReference type="InterPro" id="IPR024607">
    <property type="entry name" value="Sulfatase_CS"/>
</dbReference>
<feature type="region of interest" description="Disordered" evidence="5">
    <location>
        <begin position="564"/>
        <end position="583"/>
    </location>
</feature>
<keyword evidence="2" id="KW-0479">Metal-binding</keyword>
<keyword evidence="6" id="KW-0732">Signal</keyword>
<dbReference type="EMBL" id="JBBMFL010000001">
    <property type="protein sequence ID" value="MEQ2543539.1"/>
    <property type="molecule type" value="Genomic_DNA"/>
</dbReference>
<dbReference type="RefSeq" id="WP_349093603.1">
    <property type="nucleotide sequence ID" value="NZ_JBBMFL010000001.1"/>
</dbReference>
<feature type="signal peptide" evidence="6">
    <location>
        <begin position="1"/>
        <end position="21"/>
    </location>
</feature>
<evidence type="ECO:0000259" key="7">
    <source>
        <dbReference type="Pfam" id="PF00884"/>
    </source>
</evidence>
<dbReference type="PROSITE" id="PS51257">
    <property type="entry name" value="PROKAR_LIPOPROTEIN"/>
    <property type="match status" value="1"/>
</dbReference>
<evidence type="ECO:0000313" key="8">
    <source>
        <dbReference type="EMBL" id="MEQ2543539.1"/>
    </source>
</evidence>
<accession>A0ABV1GT09</accession>
<gene>
    <name evidence="8" type="ORF">WMO46_01045</name>
</gene>
<dbReference type="PROSITE" id="PS00149">
    <property type="entry name" value="SULFATASE_2"/>
    <property type="match status" value="1"/>
</dbReference>
<protein>
    <submittedName>
        <fullName evidence="8">Arylsulfatase</fullName>
        <ecNumber evidence="8">3.1.6.-</ecNumber>
    </submittedName>
</protein>
<evidence type="ECO:0000256" key="4">
    <source>
        <dbReference type="ARBA" id="ARBA00022837"/>
    </source>
</evidence>
<dbReference type="InterPro" id="IPR017850">
    <property type="entry name" value="Alkaline_phosphatase_core_sf"/>
</dbReference>
<comment type="similarity">
    <text evidence="1">Belongs to the sulfatase family.</text>
</comment>
<evidence type="ECO:0000256" key="3">
    <source>
        <dbReference type="ARBA" id="ARBA00022801"/>
    </source>
</evidence>